<organism evidence="2 3">
    <name type="scientific">Puniceicoccus vermicola</name>
    <dbReference type="NCBI Taxonomy" id="388746"/>
    <lineage>
        <taxon>Bacteria</taxon>
        <taxon>Pseudomonadati</taxon>
        <taxon>Verrucomicrobiota</taxon>
        <taxon>Opitutia</taxon>
        <taxon>Puniceicoccales</taxon>
        <taxon>Puniceicoccaceae</taxon>
        <taxon>Puniceicoccus</taxon>
    </lineage>
</organism>
<feature type="transmembrane region" description="Helical" evidence="1">
    <location>
        <begin position="104"/>
        <end position="127"/>
    </location>
</feature>
<dbReference type="AlphaFoldDB" id="A0A7X1AVR8"/>
<dbReference type="EMBL" id="JACHVA010000040">
    <property type="protein sequence ID" value="MBC2600895.1"/>
    <property type="molecule type" value="Genomic_DNA"/>
</dbReference>
<evidence type="ECO:0000313" key="2">
    <source>
        <dbReference type="EMBL" id="MBC2600895.1"/>
    </source>
</evidence>
<sequence>MWNTLFYLRNRLAECLWLRPLVMCIVSVLALVVAYYAGTWFEGDHFPEISADTLKVLLGVLTSGMLVIATFAAGAMISAYASASQTATPRAFPVILSDDVSQNALSSFVGAFLFAVIALLAVMNDIFHAGARFLLLLLTLGVFWVVVMTFIRWVDRIARLGRLGTTLGQVEETVTRSIQHYQASWLWKACPPDPNPKGLGIHQSQIGYLQRIDWPRLQEIAEEANLRIQILALPGKFVTPDQCLAILSGKSKEDLNAKEINEIQNAFHIGDKRMFDEDPRFGFVVLSEIASRALSPAVNDPGTAIQIIGQFVRLLHLWKNPTREFNPEKQSRFDRLQVAPISLEGIFEDAFLGIERNGAEFKEVMIRLQKAYQAIGKMDEELQALASQHAQQTLRRAEEALAFDEDYQAVKAICKPENP</sequence>
<keyword evidence="3" id="KW-1185">Reference proteome</keyword>
<dbReference type="RefSeq" id="WP_185691630.1">
    <property type="nucleotide sequence ID" value="NZ_JACHVA010000040.1"/>
</dbReference>
<feature type="transmembrane region" description="Helical" evidence="1">
    <location>
        <begin position="16"/>
        <end position="37"/>
    </location>
</feature>
<evidence type="ECO:0000256" key="1">
    <source>
        <dbReference type="SAM" id="Phobius"/>
    </source>
</evidence>
<accession>A0A7X1AVR8</accession>
<gene>
    <name evidence="2" type="ORF">H5P30_03780</name>
</gene>
<reference evidence="2 3" key="1">
    <citation type="submission" date="2020-07" db="EMBL/GenBank/DDBJ databases">
        <authorList>
            <person name="Feng X."/>
        </authorList>
    </citation>
    <scope>NUCLEOTIDE SEQUENCE [LARGE SCALE GENOMIC DNA]</scope>
    <source>
        <strain evidence="2 3">JCM14086</strain>
    </source>
</reference>
<dbReference type="Proteomes" id="UP000525652">
    <property type="component" value="Unassembled WGS sequence"/>
</dbReference>
<keyword evidence="1" id="KW-1133">Transmembrane helix</keyword>
<dbReference type="InterPro" id="IPR018723">
    <property type="entry name" value="DUF2254_membrane"/>
</dbReference>
<name>A0A7X1AVR8_9BACT</name>
<protein>
    <submittedName>
        <fullName evidence="2">DUF2254 domain-containing protein</fullName>
    </submittedName>
</protein>
<feature type="transmembrane region" description="Helical" evidence="1">
    <location>
        <begin position="133"/>
        <end position="154"/>
    </location>
</feature>
<dbReference type="Pfam" id="PF10011">
    <property type="entry name" value="DUF2254"/>
    <property type="match status" value="1"/>
</dbReference>
<keyword evidence="1" id="KW-0812">Transmembrane</keyword>
<proteinExistence type="predicted"/>
<comment type="caution">
    <text evidence="2">The sequence shown here is derived from an EMBL/GenBank/DDBJ whole genome shotgun (WGS) entry which is preliminary data.</text>
</comment>
<evidence type="ECO:0000313" key="3">
    <source>
        <dbReference type="Proteomes" id="UP000525652"/>
    </source>
</evidence>
<feature type="transmembrane region" description="Helical" evidence="1">
    <location>
        <begin position="57"/>
        <end position="83"/>
    </location>
</feature>
<keyword evidence="1" id="KW-0472">Membrane</keyword>